<sequence length="86" mass="9627">MEEDKFKSGLTDLHVLNQHNVQDRGMFVITNSICIALGFDFNIQQDHSTSTKEAHRTRRCSSGNLLVPVPLIPFAEWCQAGMPALV</sequence>
<dbReference type="RefSeq" id="XP_066673032.1">
    <property type="nucleotide sequence ID" value="XM_066809414.1"/>
</dbReference>
<keyword evidence="2" id="KW-1185">Reference proteome</keyword>
<evidence type="ECO:0000313" key="2">
    <source>
        <dbReference type="Proteomes" id="UP001433268"/>
    </source>
</evidence>
<comment type="caution">
    <text evidence="1">The sequence shown here is derived from an EMBL/GenBank/DDBJ whole genome shotgun (WGS) entry which is preliminary data.</text>
</comment>
<reference evidence="1 2" key="1">
    <citation type="submission" date="2023-01" db="EMBL/GenBank/DDBJ databases">
        <title>Analysis of 21 Apiospora genomes using comparative genomics revels a genus with tremendous synthesis potential of carbohydrate active enzymes and secondary metabolites.</title>
        <authorList>
            <person name="Sorensen T."/>
        </authorList>
    </citation>
    <scope>NUCLEOTIDE SEQUENCE [LARGE SCALE GENOMIC DNA]</scope>
    <source>
        <strain evidence="1 2">CBS 114990</strain>
    </source>
</reference>
<gene>
    <name evidence="1" type="ORF">PG997_005099</name>
</gene>
<organism evidence="1 2">
    <name type="scientific">Apiospora hydei</name>
    <dbReference type="NCBI Taxonomy" id="1337664"/>
    <lineage>
        <taxon>Eukaryota</taxon>
        <taxon>Fungi</taxon>
        <taxon>Dikarya</taxon>
        <taxon>Ascomycota</taxon>
        <taxon>Pezizomycotina</taxon>
        <taxon>Sordariomycetes</taxon>
        <taxon>Xylariomycetidae</taxon>
        <taxon>Amphisphaeriales</taxon>
        <taxon>Apiosporaceae</taxon>
        <taxon>Apiospora</taxon>
    </lineage>
</organism>
<evidence type="ECO:0000313" key="1">
    <source>
        <dbReference type="EMBL" id="KAK8090138.1"/>
    </source>
</evidence>
<dbReference type="Proteomes" id="UP001433268">
    <property type="component" value="Unassembled WGS sequence"/>
</dbReference>
<dbReference type="EMBL" id="JAQQWN010000004">
    <property type="protein sequence ID" value="KAK8090138.1"/>
    <property type="molecule type" value="Genomic_DNA"/>
</dbReference>
<accession>A0ABR1X409</accession>
<protein>
    <submittedName>
        <fullName evidence="1">Uncharacterized protein</fullName>
    </submittedName>
</protein>
<dbReference type="GeneID" id="92042474"/>
<proteinExistence type="predicted"/>
<name>A0ABR1X409_9PEZI</name>